<reference evidence="3" key="1">
    <citation type="journal article" date="2017" name="Nat. Microbiol.">
        <title>Global analysis of biosynthetic gene clusters reveals vast potential of secondary metabolite production in Penicillium species.</title>
        <authorList>
            <person name="Nielsen J.C."/>
            <person name="Grijseels S."/>
            <person name="Prigent S."/>
            <person name="Ji B."/>
            <person name="Dainat J."/>
            <person name="Nielsen K.F."/>
            <person name="Frisvad J.C."/>
            <person name="Workman M."/>
            <person name="Nielsen J."/>
        </authorList>
    </citation>
    <scope>NUCLEOTIDE SEQUENCE [LARGE SCALE GENOMIC DNA]</scope>
    <source>
        <strain evidence="3">IBT 29486</strain>
    </source>
</reference>
<sequence length="139" mass="14684">MSSGLKSDPKLSQLTQADARLLVYGSLCMEGKLNSEKLASLLGMKKASVATNYRCAKAHLQAILEIRIQSPTKDGGAEETEAAKKTRSGTKGGAVKEESTNDEPPTKRRKTVASKAASKAASEPAEESTQADTDADLTE</sequence>
<feature type="compositionally biased region" description="Low complexity" evidence="1">
    <location>
        <begin position="113"/>
        <end position="123"/>
    </location>
</feature>
<protein>
    <submittedName>
        <fullName evidence="2">Uncharacterized protein</fullName>
    </submittedName>
</protein>
<dbReference type="EMBL" id="MDYP01000004">
    <property type="protein sequence ID" value="OQE10262.1"/>
    <property type="molecule type" value="Genomic_DNA"/>
</dbReference>
<accession>A0A1V6S890</accession>
<dbReference type="OrthoDB" id="4363403at2759"/>
<comment type="caution">
    <text evidence="2">The sequence shown here is derived from an EMBL/GenBank/DDBJ whole genome shotgun (WGS) entry which is preliminary data.</text>
</comment>
<keyword evidence="3" id="KW-1185">Reference proteome</keyword>
<dbReference type="Proteomes" id="UP000191518">
    <property type="component" value="Unassembled WGS sequence"/>
</dbReference>
<organism evidence="2 3">
    <name type="scientific">Penicillium vulpinum</name>
    <dbReference type="NCBI Taxonomy" id="29845"/>
    <lineage>
        <taxon>Eukaryota</taxon>
        <taxon>Fungi</taxon>
        <taxon>Dikarya</taxon>
        <taxon>Ascomycota</taxon>
        <taxon>Pezizomycotina</taxon>
        <taxon>Eurotiomycetes</taxon>
        <taxon>Eurotiomycetidae</taxon>
        <taxon>Eurotiales</taxon>
        <taxon>Aspergillaceae</taxon>
        <taxon>Penicillium</taxon>
    </lineage>
</organism>
<gene>
    <name evidence="2" type="ORF">PENVUL_c004G02305</name>
</gene>
<dbReference type="AlphaFoldDB" id="A0A1V6S890"/>
<name>A0A1V6S890_9EURO</name>
<evidence type="ECO:0000313" key="2">
    <source>
        <dbReference type="EMBL" id="OQE10262.1"/>
    </source>
</evidence>
<evidence type="ECO:0000256" key="1">
    <source>
        <dbReference type="SAM" id="MobiDB-lite"/>
    </source>
</evidence>
<feature type="region of interest" description="Disordered" evidence="1">
    <location>
        <begin position="68"/>
        <end position="139"/>
    </location>
</feature>
<proteinExistence type="predicted"/>
<evidence type="ECO:0000313" key="3">
    <source>
        <dbReference type="Proteomes" id="UP000191518"/>
    </source>
</evidence>